<dbReference type="AlphaFoldDB" id="A0A5N5P3T3"/>
<feature type="region of interest" description="Disordered" evidence="2">
    <location>
        <begin position="1"/>
        <end position="51"/>
    </location>
</feature>
<sequence length="148" mass="16293">MGEANYRGKLPTLEGHIPPKPITNQTQTLQGASSSNNPAGNRATTVGKEINRAPNVYAKSAGFKCYRCGQSGHHSNECPARRPVNLIEAGEDVEEETEIEELLEGAEIAEEQREFINCGERMYTSSIGKGEKLSQFLNEAQVESWVRL</sequence>
<evidence type="ECO:0000256" key="1">
    <source>
        <dbReference type="PROSITE-ProRule" id="PRU00047"/>
    </source>
</evidence>
<dbReference type="EMBL" id="VDCV01000001">
    <property type="protein sequence ID" value="KAB5573907.1"/>
    <property type="molecule type" value="Genomic_DNA"/>
</dbReference>
<dbReference type="InterPro" id="IPR036875">
    <property type="entry name" value="Znf_CCHC_sf"/>
</dbReference>
<dbReference type="PROSITE" id="PS50158">
    <property type="entry name" value="ZF_CCHC"/>
    <property type="match status" value="1"/>
</dbReference>
<dbReference type="SUPFAM" id="SSF57756">
    <property type="entry name" value="Retrovirus zinc finger-like domains"/>
    <property type="match status" value="1"/>
</dbReference>
<keyword evidence="1" id="KW-0863">Zinc-finger</keyword>
<protein>
    <recommendedName>
        <fullName evidence="3">CCHC-type domain-containing protein</fullName>
    </recommendedName>
</protein>
<dbReference type="GO" id="GO:0003676">
    <property type="term" value="F:nucleic acid binding"/>
    <property type="evidence" value="ECO:0007669"/>
    <property type="project" value="InterPro"/>
</dbReference>
<accession>A0A5N5P3T3</accession>
<feature type="compositionally biased region" description="Polar residues" evidence="2">
    <location>
        <begin position="22"/>
        <end position="44"/>
    </location>
</feature>
<keyword evidence="1" id="KW-0862">Zinc</keyword>
<reference evidence="5" key="1">
    <citation type="journal article" date="2019" name="Gigascience">
        <title>De novo genome assembly of the endangered Acer yangbiense, a plant species with extremely small populations endemic to Yunnan Province, China.</title>
        <authorList>
            <person name="Yang J."/>
            <person name="Wariss H.M."/>
            <person name="Tao L."/>
            <person name="Zhang R."/>
            <person name="Yun Q."/>
            <person name="Hollingsworth P."/>
            <person name="Dao Z."/>
            <person name="Luo G."/>
            <person name="Guo H."/>
            <person name="Ma Y."/>
            <person name="Sun W."/>
        </authorList>
    </citation>
    <scope>NUCLEOTIDE SEQUENCE [LARGE SCALE GENOMIC DNA]</scope>
    <source>
        <strain evidence="5">cv. br00</strain>
    </source>
</reference>
<gene>
    <name evidence="4" type="ORF">DKX38_001101</name>
</gene>
<name>A0A5N5P3T3_9ROSI</name>
<proteinExistence type="predicted"/>
<dbReference type="SMART" id="SM00343">
    <property type="entry name" value="ZnF_C2HC"/>
    <property type="match status" value="1"/>
</dbReference>
<organism evidence="4 5">
    <name type="scientific">Salix brachista</name>
    <dbReference type="NCBI Taxonomy" id="2182728"/>
    <lineage>
        <taxon>Eukaryota</taxon>
        <taxon>Viridiplantae</taxon>
        <taxon>Streptophyta</taxon>
        <taxon>Embryophyta</taxon>
        <taxon>Tracheophyta</taxon>
        <taxon>Spermatophyta</taxon>
        <taxon>Magnoliopsida</taxon>
        <taxon>eudicotyledons</taxon>
        <taxon>Gunneridae</taxon>
        <taxon>Pentapetalae</taxon>
        <taxon>rosids</taxon>
        <taxon>fabids</taxon>
        <taxon>Malpighiales</taxon>
        <taxon>Salicaceae</taxon>
        <taxon>Saliceae</taxon>
        <taxon>Salix</taxon>
    </lineage>
</organism>
<evidence type="ECO:0000313" key="5">
    <source>
        <dbReference type="Proteomes" id="UP000326939"/>
    </source>
</evidence>
<dbReference type="GO" id="GO:0008270">
    <property type="term" value="F:zinc ion binding"/>
    <property type="evidence" value="ECO:0007669"/>
    <property type="project" value="UniProtKB-KW"/>
</dbReference>
<evidence type="ECO:0000259" key="3">
    <source>
        <dbReference type="PROSITE" id="PS50158"/>
    </source>
</evidence>
<dbReference type="Pfam" id="PF00098">
    <property type="entry name" value="zf-CCHC"/>
    <property type="match status" value="1"/>
</dbReference>
<dbReference type="Gene3D" id="4.10.60.10">
    <property type="entry name" value="Zinc finger, CCHC-type"/>
    <property type="match status" value="1"/>
</dbReference>
<evidence type="ECO:0000313" key="4">
    <source>
        <dbReference type="EMBL" id="KAB5573907.1"/>
    </source>
</evidence>
<evidence type="ECO:0000256" key="2">
    <source>
        <dbReference type="SAM" id="MobiDB-lite"/>
    </source>
</evidence>
<keyword evidence="5" id="KW-1185">Reference proteome</keyword>
<keyword evidence="1" id="KW-0479">Metal-binding</keyword>
<dbReference type="Proteomes" id="UP000326939">
    <property type="component" value="Chromosome 1"/>
</dbReference>
<feature type="domain" description="CCHC-type" evidence="3">
    <location>
        <begin position="64"/>
        <end position="79"/>
    </location>
</feature>
<dbReference type="InterPro" id="IPR001878">
    <property type="entry name" value="Znf_CCHC"/>
</dbReference>
<comment type="caution">
    <text evidence="4">The sequence shown here is derived from an EMBL/GenBank/DDBJ whole genome shotgun (WGS) entry which is preliminary data.</text>
</comment>